<dbReference type="GO" id="GO:0008168">
    <property type="term" value="F:methyltransferase activity"/>
    <property type="evidence" value="ECO:0007669"/>
    <property type="project" value="UniProtKB-KW"/>
</dbReference>
<organism evidence="2 3">
    <name type="scientific">Trifolium medium</name>
    <dbReference type="NCBI Taxonomy" id="97028"/>
    <lineage>
        <taxon>Eukaryota</taxon>
        <taxon>Viridiplantae</taxon>
        <taxon>Streptophyta</taxon>
        <taxon>Embryophyta</taxon>
        <taxon>Tracheophyta</taxon>
        <taxon>Spermatophyta</taxon>
        <taxon>Magnoliopsida</taxon>
        <taxon>eudicotyledons</taxon>
        <taxon>Gunneridae</taxon>
        <taxon>Pentapetalae</taxon>
        <taxon>rosids</taxon>
        <taxon>fabids</taxon>
        <taxon>Fabales</taxon>
        <taxon>Fabaceae</taxon>
        <taxon>Papilionoideae</taxon>
        <taxon>50 kb inversion clade</taxon>
        <taxon>NPAAA clade</taxon>
        <taxon>Hologalegina</taxon>
        <taxon>IRL clade</taxon>
        <taxon>Trifolieae</taxon>
        <taxon>Trifolium</taxon>
    </lineage>
</organism>
<feature type="compositionally biased region" description="Basic and acidic residues" evidence="1">
    <location>
        <begin position="24"/>
        <end position="37"/>
    </location>
</feature>
<evidence type="ECO:0000256" key="1">
    <source>
        <dbReference type="SAM" id="MobiDB-lite"/>
    </source>
</evidence>
<dbReference type="EMBL" id="LXQA010081489">
    <property type="protein sequence ID" value="MCI11786.1"/>
    <property type="molecule type" value="Genomic_DNA"/>
</dbReference>
<feature type="compositionally biased region" description="Basic and acidic residues" evidence="1">
    <location>
        <begin position="52"/>
        <end position="65"/>
    </location>
</feature>
<proteinExistence type="predicted"/>
<feature type="non-terminal residue" evidence="2">
    <location>
        <position position="65"/>
    </location>
</feature>
<accession>A0A392PKG4</accession>
<sequence>MKLSCTQDIYICPACSPCTGLPTNHDRLTSGKLEEPKTPSPRHTNPRKKQKRDMFAPRSEDGSDF</sequence>
<evidence type="ECO:0000313" key="3">
    <source>
        <dbReference type="Proteomes" id="UP000265520"/>
    </source>
</evidence>
<evidence type="ECO:0000313" key="2">
    <source>
        <dbReference type="EMBL" id="MCI11786.1"/>
    </source>
</evidence>
<name>A0A392PKG4_9FABA</name>
<protein>
    <submittedName>
        <fullName evidence="2">Lysine-specific demethylase 5D</fullName>
    </submittedName>
</protein>
<keyword evidence="3" id="KW-1185">Reference proteome</keyword>
<dbReference type="GO" id="GO:0032259">
    <property type="term" value="P:methylation"/>
    <property type="evidence" value="ECO:0007669"/>
    <property type="project" value="UniProtKB-KW"/>
</dbReference>
<keyword evidence="2" id="KW-0489">Methyltransferase</keyword>
<reference evidence="2 3" key="1">
    <citation type="journal article" date="2018" name="Front. Plant Sci.">
        <title>Red Clover (Trifolium pratense) and Zigzag Clover (T. medium) - A Picture of Genomic Similarities and Differences.</title>
        <authorList>
            <person name="Dluhosova J."/>
            <person name="Istvanek J."/>
            <person name="Nedelnik J."/>
            <person name="Repkova J."/>
        </authorList>
    </citation>
    <scope>NUCLEOTIDE SEQUENCE [LARGE SCALE GENOMIC DNA]</scope>
    <source>
        <strain evidence="3">cv. 10/8</strain>
        <tissue evidence="2">Leaf</tissue>
    </source>
</reference>
<feature type="region of interest" description="Disordered" evidence="1">
    <location>
        <begin position="18"/>
        <end position="65"/>
    </location>
</feature>
<comment type="caution">
    <text evidence="2">The sequence shown here is derived from an EMBL/GenBank/DDBJ whole genome shotgun (WGS) entry which is preliminary data.</text>
</comment>
<dbReference type="Proteomes" id="UP000265520">
    <property type="component" value="Unassembled WGS sequence"/>
</dbReference>
<dbReference type="AlphaFoldDB" id="A0A392PKG4"/>
<keyword evidence="2" id="KW-0808">Transferase</keyword>